<dbReference type="EMBL" id="JAUUTY010000007">
    <property type="protein sequence ID" value="KAK1607332.1"/>
    <property type="molecule type" value="Genomic_DNA"/>
</dbReference>
<gene>
    <name evidence="2" type="ORF">QYE76_031005</name>
</gene>
<evidence type="ECO:0000256" key="1">
    <source>
        <dbReference type="SAM" id="MobiDB-lite"/>
    </source>
</evidence>
<accession>A0AAD8QT98</accession>
<reference evidence="2" key="1">
    <citation type="submission" date="2023-07" db="EMBL/GenBank/DDBJ databases">
        <title>A chromosome-level genome assembly of Lolium multiflorum.</title>
        <authorList>
            <person name="Chen Y."/>
            <person name="Copetti D."/>
            <person name="Kolliker R."/>
            <person name="Studer B."/>
        </authorList>
    </citation>
    <scope>NUCLEOTIDE SEQUENCE</scope>
    <source>
        <strain evidence="2">02402/16</strain>
        <tissue evidence="2">Leaf</tissue>
    </source>
</reference>
<comment type="caution">
    <text evidence="2">The sequence shown here is derived from an EMBL/GenBank/DDBJ whole genome shotgun (WGS) entry which is preliminary data.</text>
</comment>
<name>A0AAD8QT98_LOLMU</name>
<feature type="region of interest" description="Disordered" evidence="1">
    <location>
        <begin position="156"/>
        <end position="202"/>
    </location>
</feature>
<evidence type="ECO:0000313" key="2">
    <source>
        <dbReference type="EMBL" id="KAK1607332.1"/>
    </source>
</evidence>
<evidence type="ECO:0008006" key="4">
    <source>
        <dbReference type="Google" id="ProtNLM"/>
    </source>
</evidence>
<dbReference type="AlphaFoldDB" id="A0AAD8QT98"/>
<keyword evidence="3" id="KW-1185">Reference proteome</keyword>
<protein>
    <recommendedName>
        <fullName evidence="4">DUF4283 domain-containing protein</fullName>
    </recommendedName>
</protein>
<organism evidence="2 3">
    <name type="scientific">Lolium multiflorum</name>
    <name type="common">Italian ryegrass</name>
    <name type="synonym">Lolium perenne subsp. multiflorum</name>
    <dbReference type="NCBI Taxonomy" id="4521"/>
    <lineage>
        <taxon>Eukaryota</taxon>
        <taxon>Viridiplantae</taxon>
        <taxon>Streptophyta</taxon>
        <taxon>Embryophyta</taxon>
        <taxon>Tracheophyta</taxon>
        <taxon>Spermatophyta</taxon>
        <taxon>Magnoliopsida</taxon>
        <taxon>Liliopsida</taxon>
        <taxon>Poales</taxon>
        <taxon>Poaceae</taxon>
        <taxon>BOP clade</taxon>
        <taxon>Pooideae</taxon>
        <taxon>Poodae</taxon>
        <taxon>Poeae</taxon>
        <taxon>Poeae Chloroplast Group 2 (Poeae type)</taxon>
        <taxon>Loliodinae</taxon>
        <taxon>Loliinae</taxon>
        <taxon>Lolium</taxon>
    </lineage>
</organism>
<sequence>MATDPTKGSTSGGDETIEQMMKRLGIVEDDLDDVVYEEEGSLPAEATRWLAIARVFTDSEYSSFWFFKNMRTAWDLAQQVETRFLDSSLHTFQFKCLGDWERVMERGPWNFRDGSRKRVGMSTANPLLEDLASDDTGGTLVPVGKGGLVGSLVNQIEPLAPPSPNPVRDPKRKKIAEEERMAQDNTTNGTLADSLGERRQAQ</sequence>
<proteinExistence type="predicted"/>
<evidence type="ECO:0000313" key="3">
    <source>
        <dbReference type="Proteomes" id="UP001231189"/>
    </source>
</evidence>
<dbReference type="Proteomes" id="UP001231189">
    <property type="component" value="Unassembled WGS sequence"/>
</dbReference>